<protein>
    <submittedName>
        <fullName evidence="3">Unannotated protein</fullName>
    </submittedName>
</protein>
<gene>
    <name evidence="3" type="ORF">UFOPK3662_02660</name>
</gene>
<keyword evidence="1" id="KW-0472">Membrane</keyword>
<evidence type="ECO:0000256" key="1">
    <source>
        <dbReference type="SAM" id="Phobius"/>
    </source>
</evidence>
<evidence type="ECO:0000313" key="3">
    <source>
        <dbReference type="EMBL" id="CAB4952705.1"/>
    </source>
</evidence>
<dbReference type="EMBL" id="CAFBMW010000024">
    <property type="protein sequence ID" value="CAB4952705.1"/>
    <property type="molecule type" value="Genomic_DNA"/>
</dbReference>
<name>A0A6J7KAX8_9ZZZZ</name>
<accession>A0A6J7KAX8</accession>
<sequence>MIAPRRDDQGAVAVLVGILAVFLIGLSAFTVDLGAAYVSNRNLQKAADAGALAAAQYLTKVPGTCNNIASNSVEKEAAHQKAIAIAKLNYPDASWVEDASWDVKCDPQLKVLLVRFGNSGMTDANFAPILGADDKVSTTRSSEATVDVAPGTGAGMRPLALCSASFDPAYMERSGDFVRIHFPGAGRVPPSACNVSLSGNWWLTDCPGERTGAAGGADGLPNQIVNGCPDPVSVIPGQDDATTPGALTVVLDDACPSAPQYSETCMSGNPGNITQGQTATAWQTFMNSGEAGVFPVFCAPTSCSAVTASGNGTNSVFPVYKLVSAYMCGYHFDKNTYYDSPHGNCAGNPYSTSGDGSANNYFVFKFVNFRTSVSNKESECALGAAECDGGLRRTRLTG</sequence>
<dbReference type="Pfam" id="PF13400">
    <property type="entry name" value="Tad"/>
    <property type="match status" value="1"/>
</dbReference>
<keyword evidence="1" id="KW-0812">Transmembrane</keyword>
<dbReference type="AlphaFoldDB" id="A0A6J7KAX8"/>
<organism evidence="3">
    <name type="scientific">freshwater metagenome</name>
    <dbReference type="NCBI Taxonomy" id="449393"/>
    <lineage>
        <taxon>unclassified sequences</taxon>
        <taxon>metagenomes</taxon>
        <taxon>ecological metagenomes</taxon>
    </lineage>
</organism>
<evidence type="ECO:0000259" key="2">
    <source>
        <dbReference type="Pfam" id="PF13400"/>
    </source>
</evidence>
<reference evidence="3" key="1">
    <citation type="submission" date="2020-05" db="EMBL/GenBank/DDBJ databases">
        <authorList>
            <person name="Chiriac C."/>
            <person name="Salcher M."/>
            <person name="Ghai R."/>
            <person name="Kavagutti S V."/>
        </authorList>
    </citation>
    <scope>NUCLEOTIDE SEQUENCE</scope>
</reference>
<keyword evidence="1" id="KW-1133">Transmembrane helix</keyword>
<feature type="transmembrane region" description="Helical" evidence="1">
    <location>
        <begin position="12"/>
        <end position="38"/>
    </location>
</feature>
<proteinExistence type="predicted"/>
<dbReference type="InterPro" id="IPR028087">
    <property type="entry name" value="Tad_N"/>
</dbReference>
<feature type="domain" description="Putative Flp pilus-assembly TadG-like N-terminal" evidence="2">
    <location>
        <begin position="10"/>
        <end position="56"/>
    </location>
</feature>